<comment type="similarity">
    <text evidence="1">Belongs to the glycosyltransferase 2 family.</text>
</comment>
<keyword evidence="4" id="KW-1133">Transmembrane helix</keyword>
<feature type="transmembrane region" description="Helical" evidence="4">
    <location>
        <begin position="283"/>
        <end position="304"/>
    </location>
</feature>
<protein>
    <submittedName>
        <fullName evidence="6">Glycosyltransferase, catalytic subunit of cellulose synthase and poly-beta-1,6-N-acetylglucosamine synthase</fullName>
    </submittedName>
</protein>
<dbReference type="InterPro" id="IPR029044">
    <property type="entry name" value="Nucleotide-diphossugar_trans"/>
</dbReference>
<keyword evidence="4" id="KW-0472">Membrane</keyword>
<keyword evidence="2" id="KW-0328">Glycosyltransferase</keyword>
<feature type="domain" description="Glycosyltransferase 2-like" evidence="5">
    <location>
        <begin position="41"/>
        <end position="209"/>
    </location>
</feature>
<dbReference type="PANTHER" id="PTHR43630:SF1">
    <property type="entry name" value="POLY-BETA-1,6-N-ACETYL-D-GLUCOSAMINE SYNTHASE"/>
    <property type="match status" value="1"/>
</dbReference>
<dbReference type="RefSeq" id="WP_093025950.1">
    <property type="nucleotide sequence ID" value="NZ_FPBK01000013.1"/>
</dbReference>
<dbReference type="InterPro" id="IPR001173">
    <property type="entry name" value="Glyco_trans_2-like"/>
</dbReference>
<evidence type="ECO:0000259" key="5">
    <source>
        <dbReference type="Pfam" id="PF00535"/>
    </source>
</evidence>
<dbReference type="SUPFAM" id="SSF53448">
    <property type="entry name" value="Nucleotide-diphospho-sugar transferases"/>
    <property type="match status" value="1"/>
</dbReference>
<name>A0A1I7I5S1_9FLAO</name>
<keyword evidence="7" id="KW-1185">Reference proteome</keyword>
<evidence type="ECO:0000313" key="7">
    <source>
        <dbReference type="Proteomes" id="UP000199138"/>
    </source>
</evidence>
<evidence type="ECO:0000256" key="3">
    <source>
        <dbReference type="ARBA" id="ARBA00022679"/>
    </source>
</evidence>
<proteinExistence type="inferred from homology"/>
<evidence type="ECO:0000256" key="2">
    <source>
        <dbReference type="ARBA" id="ARBA00022676"/>
    </source>
</evidence>
<organism evidence="6 7">
    <name type="scientific">Pustulibacterium marinum</name>
    <dbReference type="NCBI Taxonomy" id="1224947"/>
    <lineage>
        <taxon>Bacteria</taxon>
        <taxon>Pseudomonadati</taxon>
        <taxon>Bacteroidota</taxon>
        <taxon>Flavobacteriia</taxon>
        <taxon>Flavobacteriales</taxon>
        <taxon>Flavobacteriaceae</taxon>
        <taxon>Pustulibacterium</taxon>
    </lineage>
</organism>
<feature type="transmembrane region" description="Helical" evidence="4">
    <location>
        <begin position="347"/>
        <end position="368"/>
    </location>
</feature>
<evidence type="ECO:0000313" key="6">
    <source>
        <dbReference type="EMBL" id="SFU68310.1"/>
    </source>
</evidence>
<gene>
    <name evidence="6" type="ORF">SAMN05216480_11319</name>
</gene>
<dbReference type="PANTHER" id="PTHR43630">
    <property type="entry name" value="POLY-BETA-1,6-N-ACETYL-D-GLUCOSAMINE SYNTHASE"/>
    <property type="match status" value="1"/>
</dbReference>
<dbReference type="Pfam" id="PF00535">
    <property type="entry name" value="Glycos_transf_2"/>
    <property type="match status" value="1"/>
</dbReference>
<dbReference type="EMBL" id="FPBK01000013">
    <property type="protein sequence ID" value="SFU68310.1"/>
    <property type="molecule type" value="Genomic_DNA"/>
</dbReference>
<dbReference type="AlphaFoldDB" id="A0A1I7I5S1"/>
<evidence type="ECO:0000256" key="4">
    <source>
        <dbReference type="SAM" id="Phobius"/>
    </source>
</evidence>
<dbReference type="OrthoDB" id="9805625at2"/>
<dbReference type="GO" id="GO:0016757">
    <property type="term" value="F:glycosyltransferase activity"/>
    <property type="evidence" value="ECO:0007669"/>
    <property type="project" value="UniProtKB-KW"/>
</dbReference>
<dbReference type="CDD" id="cd04192">
    <property type="entry name" value="GT_2_like_e"/>
    <property type="match status" value="1"/>
</dbReference>
<reference evidence="6 7" key="1">
    <citation type="submission" date="2016-10" db="EMBL/GenBank/DDBJ databases">
        <authorList>
            <person name="de Groot N.N."/>
        </authorList>
    </citation>
    <scope>NUCLEOTIDE SEQUENCE [LARGE SCALE GENOMIC DNA]</scope>
    <source>
        <strain evidence="6 7">CGMCC 1.12333</strain>
    </source>
</reference>
<evidence type="ECO:0000256" key="1">
    <source>
        <dbReference type="ARBA" id="ARBA00006739"/>
    </source>
</evidence>
<dbReference type="Gene3D" id="3.90.550.10">
    <property type="entry name" value="Spore Coat Polysaccharide Biosynthesis Protein SpsA, Chain A"/>
    <property type="match status" value="1"/>
</dbReference>
<keyword evidence="4" id="KW-0812">Transmembrane</keyword>
<dbReference type="STRING" id="1224947.SAMN05216480_11319"/>
<keyword evidence="3 6" id="KW-0808">Transferase</keyword>
<sequence>MLICWFIICGVYALLILSFILGFDKVRYFDETDKTAKNSFSIIIPFKNEAENLPALLLSLSRLNYPKSKFEILLVDDGSTDNYEQLIFDFLTENPEIELQVLSNIRKTKSPKKDAISVGIKNAQYPWIVTTDADCKIPELWLATLSAFINQKQPKMVVMPVTYTIENTLLEKFQLLDFLSLIGSTIGGFGIKKPFMCNGANLAYEKSVFMKLSGFKGNNHIASGDDIFLMEKLQKHDATSVQYLKSEHVVVTTKPQHNWKNLLHQRRRWAAKTSAYKNWFSKFVAVSVLLMNLNLLVFSVLALLNLFSFKFWLFGFALKFNLDFFLLNKTAQFFKQDRYLKSYVISFLIYPMFVILVVVQSFFASYNWKGETFQK</sequence>
<dbReference type="Proteomes" id="UP000199138">
    <property type="component" value="Unassembled WGS sequence"/>
</dbReference>
<accession>A0A1I7I5S1</accession>